<dbReference type="InterPro" id="IPR048412">
    <property type="entry name" value="Htt_bridge"/>
</dbReference>
<dbReference type="InterPro" id="IPR000091">
    <property type="entry name" value="Huntingtin"/>
</dbReference>
<feature type="compositionally biased region" description="Low complexity" evidence="7">
    <location>
        <begin position="985"/>
        <end position="1000"/>
    </location>
</feature>
<feature type="compositionally biased region" description="Basic and acidic residues" evidence="7">
    <location>
        <begin position="1005"/>
        <end position="1019"/>
    </location>
</feature>
<comment type="similarity">
    <text evidence="4">Belongs to the huntingtin family.</text>
</comment>
<name>A0AAJ7W271_CEPCN</name>
<dbReference type="InterPro" id="IPR024613">
    <property type="entry name" value="Huntingtin_N_HEAT_rpt-2"/>
</dbReference>
<gene>
    <name evidence="9" type="primary">LOC107268703</name>
</gene>
<evidence type="ECO:0000256" key="2">
    <source>
        <dbReference type="ARBA" id="ARBA00004123"/>
    </source>
</evidence>
<keyword evidence="5" id="KW-0963">Cytoplasm</keyword>
<dbReference type="RefSeq" id="XP_024941676.1">
    <property type="nucleotide sequence ID" value="XM_025085908.1"/>
</dbReference>
<dbReference type="InterPro" id="IPR028426">
    <property type="entry name" value="Huntingtin_fam"/>
</dbReference>
<evidence type="ECO:0000256" key="3">
    <source>
        <dbReference type="ARBA" id="ARBA00004496"/>
    </source>
</evidence>
<evidence type="ECO:0000313" key="8">
    <source>
        <dbReference type="Proteomes" id="UP000694920"/>
    </source>
</evidence>
<comment type="subcellular location">
    <subcellularLocation>
        <location evidence="3">Cytoplasm</location>
    </subcellularLocation>
    <subcellularLocation>
        <location evidence="2">Nucleus</location>
    </subcellularLocation>
</comment>
<keyword evidence="8" id="KW-1185">Reference proteome</keyword>
<dbReference type="PANTHER" id="PTHR10170:SF10">
    <property type="entry name" value="HUNTINGTIN"/>
    <property type="match status" value="1"/>
</dbReference>
<dbReference type="InterPro" id="IPR016024">
    <property type="entry name" value="ARM-type_fold"/>
</dbReference>
<evidence type="ECO:0000256" key="5">
    <source>
        <dbReference type="ARBA" id="ARBA00022490"/>
    </source>
</evidence>
<evidence type="ECO:0000256" key="1">
    <source>
        <dbReference type="ARBA" id="ARBA00002907"/>
    </source>
</evidence>
<evidence type="ECO:0000313" key="9">
    <source>
        <dbReference type="RefSeq" id="XP_024941676.1"/>
    </source>
</evidence>
<feature type="compositionally biased region" description="Basic and acidic residues" evidence="7">
    <location>
        <begin position="454"/>
        <end position="464"/>
    </location>
</feature>
<dbReference type="Gene3D" id="1.25.10.10">
    <property type="entry name" value="Leucine-rich Repeat Variant"/>
    <property type="match status" value="2"/>
</dbReference>
<evidence type="ECO:0000256" key="7">
    <source>
        <dbReference type="SAM" id="MobiDB-lite"/>
    </source>
</evidence>
<evidence type="ECO:0000256" key="6">
    <source>
        <dbReference type="ARBA" id="ARBA00023242"/>
    </source>
</evidence>
<dbReference type="Pfam" id="PF20926">
    <property type="entry name" value="Htt_N-HEAT_1"/>
    <property type="match status" value="1"/>
</dbReference>
<feature type="region of interest" description="Disordered" evidence="7">
    <location>
        <begin position="423"/>
        <end position="465"/>
    </location>
</feature>
<dbReference type="Pfam" id="PF12372">
    <property type="entry name" value="Htt_N-HEAT"/>
    <property type="match status" value="1"/>
</dbReference>
<accession>A0AAJ7W271</accession>
<dbReference type="Pfam" id="PF20925">
    <property type="entry name" value="Htt_bridge"/>
    <property type="match status" value="1"/>
</dbReference>
<dbReference type="Proteomes" id="UP000694920">
    <property type="component" value="Unplaced"/>
</dbReference>
<dbReference type="PANTHER" id="PTHR10170">
    <property type="entry name" value="HUNTINGTON DISEASE PROTEIN"/>
    <property type="match status" value="1"/>
</dbReference>
<dbReference type="CTD" id="3064"/>
<evidence type="ECO:0000256" key="4">
    <source>
        <dbReference type="ARBA" id="ARBA00007153"/>
    </source>
</evidence>
<dbReference type="Pfam" id="PF20927">
    <property type="entry name" value="Htt_C-HEAT"/>
    <property type="match status" value="2"/>
</dbReference>
<dbReference type="PRINTS" id="PR00375">
    <property type="entry name" value="HUNTINGTIN"/>
</dbReference>
<dbReference type="KEGG" id="ccin:107268703"/>
<organism evidence="8 9">
    <name type="scientific">Cephus cinctus</name>
    <name type="common">Wheat stem sawfly</name>
    <dbReference type="NCBI Taxonomy" id="211228"/>
    <lineage>
        <taxon>Eukaryota</taxon>
        <taxon>Metazoa</taxon>
        <taxon>Ecdysozoa</taxon>
        <taxon>Arthropoda</taxon>
        <taxon>Hexapoda</taxon>
        <taxon>Insecta</taxon>
        <taxon>Pterygota</taxon>
        <taxon>Neoptera</taxon>
        <taxon>Endopterygota</taxon>
        <taxon>Hymenoptera</taxon>
        <taxon>Cephoidea</taxon>
        <taxon>Cephidae</taxon>
        <taxon>Cephus</taxon>
    </lineage>
</organism>
<dbReference type="GeneID" id="107268703"/>
<feature type="compositionally biased region" description="Polar residues" evidence="7">
    <location>
        <begin position="443"/>
        <end position="453"/>
    </location>
</feature>
<proteinExistence type="inferred from homology"/>
<feature type="region of interest" description="Disordered" evidence="7">
    <location>
        <begin position="985"/>
        <end position="1019"/>
    </location>
</feature>
<dbReference type="InterPro" id="IPR011989">
    <property type="entry name" value="ARM-like"/>
</dbReference>
<keyword evidence="6" id="KW-0539">Nucleus</keyword>
<dbReference type="SUPFAM" id="SSF48371">
    <property type="entry name" value="ARM repeat"/>
    <property type="match status" value="1"/>
</dbReference>
<dbReference type="GO" id="GO:0005737">
    <property type="term" value="C:cytoplasm"/>
    <property type="evidence" value="ECO:0007669"/>
    <property type="project" value="UniProtKB-SubCell"/>
</dbReference>
<reference evidence="9" key="1">
    <citation type="submission" date="2025-08" db="UniProtKB">
        <authorList>
            <consortium name="RefSeq"/>
        </authorList>
    </citation>
    <scope>IDENTIFICATION</scope>
</reference>
<dbReference type="GO" id="GO:0005634">
    <property type="term" value="C:nucleus"/>
    <property type="evidence" value="ECO:0007669"/>
    <property type="project" value="UniProtKB-SubCell"/>
</dbReference>
<protein>
    <submittedName>
        <fullName evidence="9">Huntingtin isoform X1</fullName>
    </submittedName>
</protein>
<dbReference type="InterPro" id="IPR048411">
    <property type="entry name" value="Htt_N_HEAT_rpt-1"/>
</dbReference>
<sequence length="2918" mass="328783">MAAVNNVFKAVENLRLLRESNSLSEDYIARKKEKIANCVMIADGVCSSTVKVASKFPDIFNKSIEILLALCDDSESDVRTVAEECLNKIIRTMADGNIIKVQVKLYYEIKRNGSARSLRAALWRFAQLSEVIRPVKGKAYVSNLIPCIVAIAQRKEESVIETLANTLPLILKTLGAFTTDNDIKTLLKAFFHNISSPEPVFRRTAASMILTTCLNSRKPEAFLCYVLNFLIDRVVPVADDKENLTTVMGVFGCLRIVLPHMNEMTTGIEVDNSQKVDSLIQIYELCLHYAKWHADHNVINAALETLAQLLQSPSKEFASILLSKDGITRSRIWLNESAARLSLGQMSFSTTTVSGENSDSALNLFESEIPEIEPKIEKWIAESESALPVIQRPQIRQAVPSEIIEMRGKTLENYSNLTIGSIDSDGVEEGSDVGSEIEKSETVPESVSLMTQPSKDEDSSDERGLSIASPHKSLLNIPFAEIDIGNFTNADIPLKYCCRYLASSFLLTGSVGQLIPDRMFRVSVKSLALTCIGHILRLYPRLLLSTVAKEQKYDESPQFMSDILLFADHPDPQIRGHVMMLIGCFLKAVFVQFGGRYSDVISGDLTVSDKKEYCRTLPLDNLVKLILKGIEDESATTCRQTLMALGICLVDLLESVDNKCGIPILTILPRLVKNPYFLVKVKLAEVLAILPYSTIEHITGGSQFQENVIKVLIKLLSDQDQRVRHVTSNSIVKIIPMLYYRNPNEDAITRKASQYTEEYLSSSVLNPLETSNYEIGDNRLLVNSLVEPFNFLYTQNNIQFNERIDNALSQIVSVLTETVIMDFSKYLTYGCCEALTRLSESYFTTIYPKAWDCLVPKPPAKKTYRRSNSRGDVNDNSLLNDIVLPICNGLMPFTISLLSSSQISLDLSTHRHLILLAGNLASGMAFCNLKPSEPIHKNDTDTVKLWGLFKDKQMYQYLELLLIHVARVLNVFVHVIDEIQLTQPSTKSSLPSLPTPQSLSPKRKTAAEAKPKEKEERKTTLKFGKEQMGAFSNIPHYMKLYDILKAANANYKVTLDSEASEMYISLLNATLEVLSQILEIASIHETGRIAEEILHYLQTTVVLCPTSTVRCVQQLLKCLFGANLSAQWSEFDIQRNLDRTSVSRDDAKGFYNQCFQRPARQMAEAIKAIGNNCRGGNEPDTGWIGLLRRKGERKMSTVSKSLTRSMDQKVSVASFIRLFEPMVIKSLKQYTVTSSVSLQCQVLMLVSQLVQLHVNYCLLDSDMIFKDFIIKQFEFIEEGQIPHTEDLLPKIFNFLVHLSYNKYHTKIIIGVPEIIQLCDRLMASGQPPLTHCIPALTPVVEDIFLARNARSSSSEQKELETTREVLVSMLLKLVEHHQVIELLAVCLTESRFSGDGNGEEKWRRWSRLTTDTVLPMLADGKIRIETKDAHAALVKLFAAVSPTVFRPVDPLLKVLFSVPPNADEPIIKLQRWLGMINVVLLTLISYAKEEVMLARLSDCSTYMTDMARLLMLPDSVYQSTEIMVDPLNVLNAQSFNVPPERILARFIFRVIELIGARVYKLLGLINNKVENSLANSTESLTCDDYLIHQFALFLQLCIHMFESGSHCKVANATMQMIQGRNIPDDEILPLMDLNTFMLEIANKCPLLTCQWAYLMTLLGYNEMIFWSKVLGIHSSSYVVRYSPSTMKPNPSDDNSSINIDIVRKGGTILFCDYVCENLSDAEPLTWLLVNHIEETINLATESPVRELVAAAVHRNPAASGLLVQAIAAKCLDLSKPSFVKKLLLCVEGAHNSQSGPLILALVPRLLASKHLALSRMAAKIASRKAETLLTLSMDEANEQLPKEDLIKTMDILQSTKLAKKHSSLVILLNKLGAKHYDLSPLELEQCRPFNPSTIRSIKLDKNWFFTQTKYRCCHPSINYGSYESAQLLSNLDFDDIIDIITCREFSVKILKECIKLGVRKTLETCQDLELGQDVKEESFEFKENPLYTAAKQCLLQHVQYIVEMMPKPHHAYNPLNRDSSGKEGKHAKNSYMSRFTELLTDSEYWDFLFMIVPSVITYMRTLSKLSKFNLCEIDVKYEEHLAKFALLCFDVSHWIIHNHENDNKKMKPHELHLTMNCAEEILRQPCLTKVFGSSTHYSWVCSAAATLTRIVEHLLTIINPLPVINTSGLQAALDSDETRPYAEACKQMATLVAWLEECQMENSPENIPPFLFNCIKNLIISISRQPLVNSFVLTPPLAWKQGWRPSTSSATKCRVPLLSSESNFLQEIDILEQFIYRVTLLGWTSRLQFEEMWMAFLSVLNVAPNKNMPQEEIANLSRATSLAVQAITRLLMQTLLLPHPGNPGTSTPIHHSRDPQLSLYKISSRKLFIIQDTLLWKYECMNDSRNVHGLKLEHIFSRGNIERVGNSHAFTYSQLSVPYLWASCYLHEDKLSSSVLTLKNRRNDALMSMSLDLNSCLRFLIELYSSWILPQSNTPLRLLNEVIKSILSISELFVERGQYQWMLDTCLEISRTHPVENEILHQYIVIAACKAAAVLTPLDVETLEKVKRLVDINLKSDFLPAGVSALHGTLYLLQSAVLADCEETMNMIHPLAIEYIQKHIDTQDSNGVLSQSEEHQGIMWALVFFLLEHADDTPPDSEAPAVLELVLSLVTTKNISIALHQTLLHGLERLVTTKSVVGKVTEQIVKVAIDRLRQANPMLALPALQLLLTCMYTEAADRLNQPDVEEPLPDAEPEALIRSIERTSGIFDRIKRGYPMEVEILCAVLSGVLGDFFPPSEILTRVIGEFLSPQQPHPRLLSAVVFQVCQRACNGPQLGLLQDWVLFSLPNFIQSLPVAMSTWCLSCFFISASTNQWLRALFPHVQSRIGKYEYEDKKILCIAAADFYHQLSNESQRKAFVETFETAAKRPDTPFSYILASF</sequence>
<comment type="function">
    <text evidence="1">May play a role in microtubule-mediated transport or vesicle function.</text>
</comment>
<dbReference type="InterPro" id="IPR048413">
    <property type="entry name" value="Htt_C-HEAT_rpt"/>
</dbReference>